<protein>
    <submittedName>
        <fullName evidence="2">Uncharacterized protein</fullName>
    </submittedName>
</protein>
<name>A0A3S0R507_9GAMM</name>
<gene>
    <name evidence="2" type="ORF">DSL92_05365</name>
</gene>
<evidence type="ECO:0000313" key="2">
    <source>
        <dbReference type="EMBL" id="RUA22493.1"/>
    </source>
</evidence>
<comment type="caution">
    <text evidence="2">The sequence shown here is derived from an EMBL/GenBank/DDBJ whole genome shotgun (WGS) entry which is preliminary data.</text>
</comment>
<evidence type="ECO:0000256" key="1">
    <source>
        <dbReference type="SAM" id="Phobius"/>
    </source>
</evidence>
<proteinExistence type="predicted"/>
<sequence length="100" mass="10522">MMAFVGVMVNVQFSGAHIAPLSSLVMVLAIGGIRLSPLRPAIAGNAERPCSLVSEGAECIVGGLHGLSGGGRRHFTNWPRSESACRKPVPIFIRVTRGAR</sequence>
<accession>A0A3S0R507</accession>
<reference evidence="2" key="1">
    <citation type="submission" date="2018-12" db="EMBL/GenBank/DDBJ databases">
        <authorList>
            <person name="Jadhav K."/>
            <person name="Kushwaha B."/>
            <person name="Jadhav I."/>
        </authorList>
    </citation>
    <scope>NUCLEOTIDE SEQUENCE [LARGE SCALE GENOMIC DNA]</scope>
    <source>
        <strain evidence="2">SBS 10</strain>
    </source>
</reference>
<keyword evidence="1" id="KW-0812">Transmembrane</keyword>
<keyword evidence="1" id="KW-1133">Transmembrane helix</keyword>
<organism evidence="2">
    <name type="scientific">Billgrantia gudaonensis</name>
    <dbReference type="NCBI Taxonomy" id="376427"/>
    <lineage>
        <taxon>Bacteria</taxon>
        <taxon>Pseudomonadati</taxon>
        <taxon>Pseudomonadota</taxon>
        <taxon>Gammaproteobacteria</taxon>
        <taxon>Oceanospirillales</taxon>
        <taxon>Halomonadaceae</taxon>
        <taxon>Billgrantia</taxon>
    </lineage>
</organism>
<dbReference type="EMBL" id="RXHI01000015">
    <property type="protein sequence ID" value="RUA22493.1"/>
    <property type="molecule type" value="Genomic_DNA"/>
</dbReference>
<dbReference type="AlphaFoldDB" id="A0A3S0R507"/>
<keyword evidence="1" id="KW-0472">Membrane</keyword>
<feature type="transmembrane region" description="Helical" evidence="1">
    <location>
        <begin position="12"/>
        <end position="33"/>
    </location>
</feature>